<feature type="binding site" description="covalent" evidence="21">
    <location>
        <position position="221"/>
    </location>
    <ligand>
        <name>heme c</name>
        <dbReference type="ChEBI" id="CHEBI:61717"/>
        <label>2</label>
    </ligand>
</feature>
<feature type="domain" description="Cytochrome c" evidence="23">
    <location>
        <begin position="108"/>
        <end position="197"/>
    </location>
</feature>
<keyword evidence="13 19" id="KW-0249">Electron transport</keyword>
<dbReference type="RefSeq" id="WP_104828383.1">
    <property type="nucleotide sequence ID" value="NZ_PJCH01000001.1"/>
</dbReference>
<dbReference type="OrthoDB" id="9811281at2"/>
<comment type="caution">
    <text evidence="24">The sequence shown here is derived from an EMBL/GenBank/DDBJ whole genome shotgun (WGS) entry which is preliminary data.</text>
</comment>
<evidence type="ECO:0000256" key="21">
    <source>
        <dbReference type="PIRSR" id="PIRSR000006-2"/>
    </source>
</evidence>
<evidence type="ECO:0000256" key="3">
    <source>
        <dbReference type="ARBA" id="ARBA00006113"/>
    </source>
</evidence>
<keyword evidence="16 19" id="KW-0408">Iron</keyword>
<evidence type="ECO:0000256" key="1">
    <source>
        <dbReference type="ARBA" id="ARBA00004533"/>
    </source>
</evidence>
<evidence type="ECO:0000256" key="19">
    <source>
        <dbReference type="PIRNR" id="PIRNR000006"/>
    </source>
</evidence>
<dbReference type="PIRSF" id="PIRSF000006">
    <property type="entry name" value="Cbb3-Cox_fixP"/>
    <property type="match status" value="1"/>
</dbReference>
<sequence length="293" mass="31977">MGVIERDPHTGHGTTGHEWNGIKELNTAVPWPIWAFLIATVIFSVVWWILMPAWPLGDTYTKGLLGADVRQNVATDLKSAEEKRSIWASRIEKEELSAIMSDSELMQDIRETGHALFGDNCAACHGARAEGGPGYPKLTDSAWLWGQTPDAIFETIRAGVNSGHPDSRFSQMPAWGRDQMLDRKAIIDVSAFVKSLSDANKGGNGSPEQLAAGQKIFVDNCASCHGSDAHGAHQTGAPDLTDNTWLYGGDAASIYESIYNGRQGHMPAWESRLSNADRKILMIYLLDLGQNSP</sequence>
<feature type="binding site" description="axial binding residue" evidence="20">
    <location>
        <position position="125"/>
    </location>
    <ligand>
        <name>heme c</name>
        <dbReference type="ChEBI" id="CHEBI:61717"/>
        <label>1</label>
    </ligand>
    <ligandPart>
        <name>Fe</name>
        <dbReference type="ChEBI" id="CHEBI:18248"/>
    </ligandPart>
</feature>
<evidence type="ECO:0000259" key="23">
    <source>
        <dbReference type="PROSITE" id="PS51007"/>
    </source>
</evidence>
<comment type="similarity">
    <text evidence="3 19">Belongs to the CcoP / FixP family.</text>
</comment>
<dbReference type="Pfam" id="PF00034">
    <property type="entry name" value="Cytochrom_C"/>
    <property type="match status" value="1"/>
</dbReference>
<dbReference type="GO" id="GO:0020037">
    <property type="term" value="F:heme binding"/>
    <property type="evidence" value="ECO:0007669"/>
    <property type="project" value="InterPro"/>
</dbReference>
<protein>
    <recommendedName>
        <fullName evidence="19">Cbb3-type cytochrome c oxidase subunit</fullName>
    </recommendedName>
</protein>
<gene>
    <name evidence="24" type="primary">ccoP</name>
    <name evidence="24" type="ORF">CW354_02135</name>
</gene>
<dbReference type="Pfam" id="PF13442">
    <property type="entry name" value="Cytochrome_CBB3"/>
    <property type="match status" value="1"/>
</dbReference>
<feature type="binding site" description="covalent" evidence="21">
    <location>
        <position position="124"/>
    </location>
    <ligand>
        <name>heme c</name>
        <dbReference type="ChEBI" id="CHEBI:61717"/>
        <label>1</label>
    </ligand>
</feature>
<keyword evidence="9 22" id="KW-0812">Transmembrane</keyword>
<feature type="binding site" description="axial binding residue" evidence="20">
    <location>
        <position position="172"/>
    </location>
    <ligand>
        <name>heme c</name>
        <dbReference type="ChEBI" id="CHEBI:61717"/>
        <label>2</label>
    </ligand>
    <ligandPart>
        <name>Fe</name>
        <dbReference type="ChEBI" id="CHEBI:18248"/>
    </ligandPart>
</feature>
<dbReference type="InterPro" id="IPR032858">
    <property type="entry name" value="CcoP_N"/>
</dbReference>
<dbReference type="GO" id="GO:0016491">
    <property type="term" value="F:oxidoreductase activity"/>
    <property type="evidence" value="ECO:0007669"/>
    <property type="project" value="UniProtKB-KW"/>
</dbReference>
<keyword evidence="15 19" id="KW-0560">Oxidoreductase</keyword>
<dbReference type="GO" id="GO:0046872">
    <property type="term" value="F:metal ion binding"/>
    <property type="evidence" value="ECO:0007669"/>
    <property type="project" value="UniProtKB-KW"/>
</dbReference>
<keyword evidence="11" id="KW-0677">Repeat</keyword>
<feature type="binding site" description="covalent" evidence="21">
    <location>
        <position position="224"/>
    </location>
    <ligand>
        <name>heme c</name>
        <dbReference type="ChEBI" id="CHEBI:61717"/>
        <label>2</label>
    </ligand>
</feature>
<dbReference type="PROSITE" id="PS51007">
    <property type="entry name" value="CYTC"/>
    <property type="match status" value="2"/>
</dbReference>
<dbReference type="GO" id="GO:0009055">
    <property type="term" value="F:electron transfer activity"/>
    <property type="evidence" value="ECO:0007669"/>
    <property type="project" value="InterPro"/>
</dbReference>
<evidence type="ECO:0000256" key="13">
    <source>
        <dbReference type="ARBA" id="ARBA00022982"/>
    </source>
</evidence>
<evidence type="ECO:0000256" key="9">
    <source>
        <dbReference type="ARBA" id="ARBA00022692"/>
    </source>
</evidence>
<dbReference type="InterPro" id="IPR038414">
    <property type="entry name" value="CcoP_N_sf"/>
</dbReference>
<dbReference type="InterPro" id="IPR004678">
    <property type="entry name" value="Cyt_c_oxidase_cbb3_su3"/>
</dbReference>
<evidence type="ECO:0000256" key="8">
    <source>
        <dbReference type="ARBA" id="ARBA00022660"/>
    </source>
</evidence>
<evidence type="ECO:0000256" key="15">
    <source>
        <dbReference type="ARBA" id="ARBA00023002"/>
    </source>
</evidence>
<evidence type="ECO:0000256" key="12">
    <source>
        <dbReference type="ARBA" id="ARBA00022781"/>
    </source>
</evidence>
<feature type="binding site" description="axial binding residue" evidence="20">
    <location>
        <position position="266"/>
    </location>
    <ligand>
        <name>heme c</name>
        <dbReference type="ChEBI" id="CHEBI:61717"/>
        <label>1</label>
    </ligand>
    <ligandPart>
        <name>Fe</name>
        <dbReference type="ChEBI" id="CHEBI:18248"/>
    </ligandPart>
</feature>
<dbReference type="PANTHER" id="PTHR33751:SF1">
    <property type="entry name" value="CBB3-TYPE CYTOCHROME C OXIDASE SUBUNIT FIXP"/>
    <property type="match status" value="1"/>
</dbReference>
<evidence type="ECO:0000256" key="17">
    <source>
        <dbReference type="ARBA" id="ARBA00023065"/>
    </source>
</evidence>
<dbReference type="GO" id="GO:0005886">
    <property type="term" value="C:plasma membrane"/>
    <property type="evidence" value="ECO:0007669"/>
    <property type="project" value="UniProtKB-SubCell"/>
</dbReference>
<proteinExistence type="inferred from homology"/>
<evidence type="ECO:0000256" key="18">
    <source>
        <dbReference type="ARBA" id="ARBA00023136"/>
    </source>
</evidence>
<dbReference type="InterPro" id="IPR009056">
    <property type="entry name" value="Cyt_c-like_dom"/>
</dbReference>
<evidence type="ECO:0000256" key="20">
    <source>
        <dbReference type="PIRSR" id="PIRSR000006-1"/>
    </source>
</evidence>
<evidence type="ECO:0000256" key="5">
    <source>
        <dbReference type="ARBA" id="ARBA00022475"/>
    </source>
</evidence>
<dbReference type="InterPro" id="IPR050597">
    <property type="entry name" value="Cytochrome_c_Oxidase_Subunit"/>
</dbReference>
<dbReference type="PANTHER" id="PTHR33751">
    <property type="entry name" value="CBB3-TYPE CYTOCHROME C OXIDASE SUBUNIT FIXP"/>
    <property type="match status" value="1"/>
</dbReference>
<comment type="pathway">
    <text evidence="2 19">Energy metabolism; oxidative phosphorylation.</text>
</comment>
<comment type="subcellular location">
    <subcellularLocation>
        <location evidence="1 19">Cell inner membrane</location>
    </subcellularLocation>
</comment>
<keyword evidence="18 19" id="KW-0472">Membrane</keyword>
<name>A0A2S7KAZ0_9PROT</name>
<keyword evidence="25" id="KW-1185">Reference proteome</keyword>
<dbReference type="Gene3D" id="6.10.280.130">
    <property type="match status" value="1"/>
</dbReference>
<evidence type="ECO:0000256" key="16">
    <source>
        <dbReference type="ARBA" id="ARBA00023004"/>
    </source>
</evidence>
<organism evidence="24 25">
    <name type="scientific">Hyphococcus luteus</name>
    <dbReference type="NCBI Taxonomy" id="2058213"/>
    <lineage>
        <taxon>Bacteria</taxon>
        <taxon>Pseudomonadati</taxon>
        <taxon>Pseudomonadota</taxon>
        <taxon>Alphaproteobacteria</taxon>
        <taxon>Parvularculales</taxon>
        <taxon>Parvularculaceae</taxon>
        <taxon>Hyphococcus</taxon>
    </lineage>
</organism>
<keyword evidence="6 19" id="KW-0997">Cell inner membrane</keyword>
<dbReference type="Pfam" id="PF14715">
    <property type="entry name" value="FixP_N"/>
    <property type="match status" value="1"/>
</dbReference>
<evidence type="ECO:0000256" key="4">
    <source>
        <dbReference type="ARBA" id="ARBA00022448"/>
    </source>
</evidence>
<dbReference type="GO" id="GO:1902600">
    <property type="term" value="P:proton transmembrane transport"/>
    <property type="evidence" value="ECO:0007669"/>
    <property type="project" value="UniProtKB-KW"/>
</dbReference>
<keyword evidence="12 19" id="KW-0375">Hydrogen ion transport</keyword>
<reference evidence="24 25" key="1">
    <citation type="submission" date="2017-12" db="EMBL/GenBank/DDBJ databases">
        <authorList>
            <person name="Hurst M.R.H."/>
        </authorList>
    </citation>
    <scope>NUCLEOTIDE SEQUENCE [LARGE SCALE GENOMIC DNA]</scope>
    <source>
        <strain evidence="24 25">SY-3-19</strain>
    </source>
</reference>
<keyword evidence="10 19" id="KW-0479">Metal-binding</keyword>
<comment type="cofactor">
    <cofactor evidence="19 21">
        <name>heme c</name>
        <dbReference type="ChEBI" id="CHEBI:61717"/>
    </cofactor>
    <text evidence="19 21">Binds 2 heme C groups per subunit.</text>
</comment>
<feature type="transmembrane region" description="Helical" evidence="22">
    <location>
        <begin position="31"/>
        <end position="50"/>
    </location>
</feature>
<keyword evidence="17 19" id="KW-0406">Ion transport</keyword>
<evidence type="ECO:0000256" key="11">
    <source>
        <dbReference type="ARBA" id="ARBA00022737"/>
    </source>
</evidence>
<dbReference type="Gene3D" id="1.10.760.10">
    <property type="entry name" value="Cytochrome c-like domain"/>
    <property type="match status" value="2"/>
</dbReference>
<evidence type="ECO:0000256" key="14">
    <source>
        <dbReference type="ARBA" id="ARBA00022989"/>
    </source>
</evidence>
<dbReference type="GO" id="GO:0006119">
    <property type="term" value="P:oxidative phosphorylation"/>
    <property type="evidence" value="ECO:0007669"/>
    <property type="project" value="UniProtKB-UniPathway"/>
</dbReference>
<dbReference type="NCBIfam" id="TIGR00782">
    <property type="entry name" value="ccoP"/>
    <property type="match status" value="1"/>
</dbReference>
<keyword evidence="8 19" id="KW-0679">Respiratory chain</keyword>
<evidence type="ECO:0000313" key="25">
    <source>
        <dbReference type="Proteomes" id="UP000239504"/>
    </source>
</evidence>
<evidence type="ECO:0000313" key="24">
    <source>
        <dbReference type="EMBL" id="PQA89681.1"/>
    </source>
</evidence>
<feature type="domain" description="Cytochrome c" evidence="23">
    <location>
        <begin position="208"/>
        <end position="289"/>
    </location>
</feature>
<evidence type="ECO:0000256" key="6">
    <source>
        <dbReference type="ARBA" id="ARBA00022519"/>
    </source>
</evidence>
<feature type="binding site" description="covalent" evidence="21">
    <location>
        <position position="121"/>
    </location>
    <ligand>
        <name>heme c</name>
        <dbReference type="ChEBI" id="CHEBI:61717"/>
        <label>1</label>
    </ligand>
</feature>
<keyword evidence="14 22" id="KW-1133">Transmembrane helix</keyword>
<feature type="binding site" description="axial binding residue" evidence="20">
    <location>
        <position position="225"/>
    </location>
    <ligand>
        <name>heme c</name>
        <dbReference type="ChEBI" id="CHEBI:61717"/>
        <label>2</label>
    </ligand>
    <ligandPart>
        <name>Fe</name>
        <dbReference type="ChEBI" id="CHEBI:18248"/>
    </ligandPart>
</feature>
<dbReference type="EMBL" id="PJCH01000001">
    <property type="protein sequence ID" value="PQA89681.1"/>
    <property type="molecule type" value="Genomic_DNA"/>
</dbReference>
<evidence type="ECO:0000256" key="22">
    <source>
        <dbReference type="SAM" id="Phobius"/>
    </source>
</evidence>
<evidence type="ECO:0000256" key="2">
    <source>
        <dbReference type="ARBA" id="ARBA00004673"/>
    </source>
</evidence>
<comment type="subunit">
    <text evidence="19">Component of the cbb3-type cytochrome c oxidase.</text>
</comment>
<accession>A0A2S7KAZ0</accession>
<dbReference type="InterPro" id="IPR036909">
    <property type="entry name" value="Cyt_c-like_dom_sf"/>
</dbReference>
<keyword evidence="4 19" id="KW-0813">Transport</keyword>
<comment type="function">
    <text evidence="19">C-type cytochrome. Part of the cbb3-type cytochrome c oxidase complex.</text>
</comment>
<keyword evidence="5 19" id="KW-1003">Cell membrane</keyword>
<dbReference type="SUPFAM" id="SSF46626">
    <property type="entry name" value="Cytochrome c"/>
    <property type="match status" value="2"/>
</dbReference>
<evidence type="ECO:0000256" key="10">
    <source>
        <dbReference type="ARBA" id="ARBA00022723"/>
    </source>
</evidence>
<dbReference type="AlphaFoldDB" id="A0A2S7KAZ0"/>
<dbReference type="Proteomes" id="UP000239504">
    <property type="component" value="Unassembled WGS sequence"/>
</dbReference>
<evidence type="ECO:0000256" key="7">
    <source>
        <dbReference type="ARBA" id="ARBA00022617"/>
    </source>
</evidence>
<dbReference type="UniPathway" id="UPA00705"/>
<keyword evidence="7 19" id="KW-0349">Heme</keyword>